<dbReference type="EMBL" id="MCHX01000021">
    <property type="protein sequence ID" value="OFJ53696.1"/>
    <property type="molecule type" value="Genomic_DNA"/>
</dbReference>
<evidence type="ECO:0000256" key="2">
    <source>
        <dbReference type="ARBA" id="ARBA00023239"/>
    </source>
</evidence>
<protein>
    <submittedName>
        <fullName evidence="4">Amino acid deaminase</fullName>
    </submittedName>
</protein>
<dbReference type="GO" id="GO:0016829">
    <property type="term" value="F:lyase activity"/>
    <property type="evidence" value="ECO:0007669"/>
    <property type="project" value="UniProtKB-KW"/>
</dbReference>
<feature type="domain" description="D-serine dehydratase-like" evidence="3">
    <location>
        <begin position="317"/>
        <end position="404"/>
    </location>
</feature>
<comment type="caution">
    <text evidence="4">The sequence shown here is derived from an EMBL/GenBank/DDBJ whole genome shotgun (WGS) entry which is preliminary data.</text>
</comment>
<dbReference type="Gene3D" id="2.40.37.20">
    <property type="entry name" value="D-serine dehydratase-like domain"/>
    <property type="match status" value="1"/>
</dbReference>
<dbReference type="InterPro" id="IPR001608">
    <property type="entry name" value="Ala_racemase_N"/>
</dbReference>
<evidence type="ECO:0000313" key="5">
    <source>
        <dbReference type="Proteomes" id="UP000178953"/>
    </source>
</evidence>
<keyword evidence="2" id="KW-0456">Lyase</keyword>
<evidence type="ECO:0000313" key="4">
    <source>
        <dbReference type="EMBL" id="OFJ53696.1"/>
    </source>
</evidence>
<dbReference type="AlphaFoldDB" id="A0A1E8Q5I0"/>
<dbReference type="InterPro" id="IPR029066">
    <property type="entry name" value="PLP-binding_barrel"/>
</dbReference>
<organism evidence="4 5">
    <name type="scientific">Mycolicibacterium grossiae</name>
    <dbReference type="NCBI Taxonomy" id="1552759"/>
    <lineage>
        <taxon>Bacteria</taxon>
        <taxon>Bacillati</taxon>
        <taxon>Actinomycetota</taxon>
        <taxon>Actinomycetes</taxon>
        <taxon>Mycobacteriales</taxon>
        <taxon>Mycobacteriaceae</taxon>
        <taxon>Mycolicibacterium</taxon>
    </lineage>
</organism>
<proteinExistence type="inferred from homology"/>
<gene>
    <name evidence="4" type="ORF">BEL07_10710</name>
</gene>
<evidence type="ECO:0000256" key="1">
    <source>
        <dbReference type="ARBA" id="ARBA00005323"/>
    </source>
</evidence>
<accession>A0A1E8Q5I0</accession>
<reference evidence="4 5" key="1">
    <citation type="submission" date="2016-09" db="EMBL/GenBank/DDBJ databases">
        <title>genome sequence of Mycobacterium sp. 739 SCH.</title>
        <authorList>
            <person name="Greninger A.L."/>
            <person name="Qin X."/>
            <person name="Jerome K."/>
            <person name="Vora S."/>
            <person name="Quinn K."/>
        </authorList>
    </citation>
    <scope>NUCLEOTIDE SEQUENCE [LARGE SCALE GENOMIC DNA]</scope>
    <source>
        <strain evidence="4 5">SCH</strain>
    </source>
</reference>
<dbReference type="Pfam" id="PF14031">
    <property type="entry name" value="D-ser_dehydrat"/>
    <property type="match status" value="1"/>
</dbReference>
<dbReference type="SMART" id="SM01119">
    <property type="entry name" value="D-ser_dehydrat"/>
    <property type="match status" value="1"/>
</dbReference>
<keyword evidence="5" id="KW-1185">Reference proteome</keyword>
<dbReference type="InterPro" id="IPR042208">
    <property type="entry name" value="D-ser_dehydrat-like_sf"/>
</dbReference>
<dbReference type="Gene3D" id="3.20.20.10">
    <property type="entry name" value="Alanine racemase"/>
    <property type="match status" value="1"/>
</dbReference>
<comment type="similarity">
    <text evidence="1">Belongs to the DSD1 family.</text>
</comment>
<dbReference type="Pfam" id="PF01168">
    <property type="entry name" value="Ala_racemase_N"/>
    <property type="match status" value="1"/>
</dbReference>
<dbReference type="InterPro" id="IPR026956">
    <property type="entry name" value="D-ser_dehydrat-like_dom"/>
</dbReference>
<dbReference type="SUPFAM" id="SSF51419">
    <property type="entry name" value="PLP-binding barrel"/>
    <property type="match status" value="1"/>
</dbReference>
<evidence type="ECO:0000259" key="3">
    <source>
        <dbReference type="SMART" id="SM01119"/>
    </source>
</evidence>
<dbReference type="InterPro" id="IPR051466">
    <property type="entry name" value="D-amino_acid_metab_enzyme"/>
</dbReference>
<dbReference type="RefSeq" id="WP_070353084.1">
    <property type="nucleotide sequence ID" value="NZ_CP043474.1"/>
</dbReference>
<dbReference type="PANTHER" id="PTHR28004">
    <property type="entry name" value="ZGC:162816-RELATED"/>
    <property type="match status" value="1"/>
</dbReference>
<dbReference type="PANTHER" id="PTHR28004:SF8">
    <property type="entry name" value="D-SERINE DEAMINASE"/>
    <property type="match status" value="1"/>
</dbReference>
<sequence>MTHPSRPNGDAVAAIDAAAVAALRDEPLAWHAKGLPTSWHGCTPANLVGADPFADGAVGPLCVLDDAALRHDAATMADWCTRRGVLLAPHGKTHMSPQLLARQFDAGAWAVTAATVGQVRVFRRFGVRRVVLANEVADAAGLAWLAAELDADPAFELVCWVDSTAGVALMTAALTAAGARRPLDVCVEVGMAGGRTGCRTAGQTDAVARAVTASDRLRLVGVAGYEAARGHDVDPASCDRVRAYLGEVRAAVRRLRFETDDVLVTAGGSTYLDVVADELTGGWPAGLRVRTVLRSGCYLTHDDGLYRRTSPLPLRPALTVWAHVLSRPEPDLALVSMGRRDVSHDQGLPVPRGLPHGRVEALHDQHAFLRLGGGDDARVGDWLAFGVSHPCTTFDKWQAIPVLDEAGRVVDVVRTYF</sequence>
<name>A0A1E8Q5I0_9MYCO</name>
<dbReference type="Proteomes" id="UP000178953">
    <property type="component" value="Unassembled WGS sequence"/>
</dbReference>